<feature type="chain" id="PRO_5002330676" description="Beta-lactamase-related domain-containing protein" evidence="1">
    <location>
        <begin position="22"/>
        <end position="461"/>
    </location>
</feature>
<dbReference type="InterPro" id="IPR001466">
    <property type="entry name" value="Beta-lactam-related"/>
</dbReference>
<keyword evidence="4" id="KW-1185">Reference proteome</keyword>
<dbReference type="OrthoDB" id="9773047at2"/>
<dbReference type="AlphaFoldDB" id="A0A0D8J5N2"/>
<dbReference type="InterPro" id="IPR012338">
    <property type="entry name" value="Beta-lactam/transpept-like"/>
</dbReference>
<dbReference type="Proteomes" id="UP000032544">
    <property type="component" value="Unassembled WGS sequence"/>
</dbReference>
<evidence type="ECO:0000256" key="1">
    <source>
        <dbReference type="SAM" id="SignalP"/>
    </source>
</evidence>
<organism evidence="3 4">
    <name type="scientific">Draconibacterium sediminis</name>
    <dbReference type="NCBI Taxonomy" id="1544798"/>
    <lineage>
        <taxon>Bacteria</taxon>
        <taxon>Pseudomonadati</taxon>
        <taxon>Bacteroidota</taxon>
        <taxon>Bacteroidia</taxon>
        <taxon>Marinilabiliales</taxon>
        <taxon>Prolixibacteraceae</taxon>
        <taxon>Draconibacterium</taxon>
    </lineage>
</organism>
<feature type="signal peptide" evidence="1">
    <location>
        <begin position="1"/>
        <end position="21"/>
    </location>
</feature>
<reference evidence="3 4" key="1">
    <citation type="submission" date="2014-09" db="EMBL/GenBank/DDBJ databases">
        <title>Draft Genome Sequence of Draconibacterium sp. JN14CK-3.</title>
        <authorList>
            <person name="Dong C."/>
            <person name="Lai Q."/>
            <person name="Shao Z."/>
        </authorList>
    </citation>
    <scope>NUCLEOTIDE SEQUENCE [LARGE SCALE GENOMIC DNA]</scope>
    <source>
        <strain evidence="3 4">JN14CK-3</strain>
    </source>
</reference>
<dbReference type="Pfam" id="PF00144">
    <property type="entry name" value="Beta-lactamase"/>
    <property type="match status" value="1"/>
</dbReference>
<sequence>MFRFVRLFVFVALCAACSADSGNTSFSGFWEGPHPEDPNKKFYVQLIDADSSFAKGYWTDHRFYDSGFQIDSLMISDNSIRFFVPNWNCTYLGERTGNTIRGGFACDGEPFDSVMLVKKDGIARFLTDALPGCHNTDYKYHCKSPKQLEDLLPTSHTRNEGDSLFIYSLLPQIINGDFGRLNSFLLIRNNQLVCEEYFYGYGQNTLHQAESTTKSITSLLIGIAMDKGFITGLNEPVATILEVPDFDKRITLKHLLTMTSGLTPNDEELYFSNDRIATILLRELNNEPGIKFQYDGGNTELLGAILKKKTGLYGDEFAKEYLFEPLHITHYNWDIEKQNRYPCMAGSLEITPREMAKIGLMLLNKGRFNGQQVVSKEWIEKSTSFKTHTHIPGDDYAFQWWNLMLKSAGEEYPCIWANGFGSQFVYIFPTLNAVIVTTGHNYEFDSWAITSGIETYLHLLK</sequence>
<dbReference type="PANTHER" id="PTHR43283:SF7">
    <property type="entry name" value="BETA-LACTAMASE-RELATED DOMAIN-CONTAINING PROTEIN"/>
    <property type="match status" value="1"/>
</dbReference>
<dbReference type="PANTHER" id="PTHR43283">
    <property type="entry name" value="BETA-LACTAMASE-RELATED"/>
    <property type="match status" value="1"/>
</dbReference>
<evidence type="ECO:0000259" key="2">
    <source>
        <dbReference type="Pfam" id="PF00144"/>
    </source>
</evidence>
<name>A0A0D8J5N2_9BACT</name>
<dbReference type="SUPFAM" id="SSF56601">
    <property type="entry name" value="beta-lactamase/transpeptidase-like"/>
    <property type="match status" value="1"/>
</dbReference>
<protein>
    <recommendedName>
        <fullName evidence="2">Beta-lactamase-related domain-containing protein</fullName>
    </recommendedName>
</protein>
<proteinExistence type="predicted"/>
<dbReference type="EMBL" id="JRHC01000006">
    <property type="protein sequence ID" value="KJF42197.1"/>
    <property type="molecule type" value="Genomic_DNA"/>
</dbReference>
<dbReference type="PATRIC" id="fig|1544798.3.peg.4293"/>
<dbReference type="InterPro" id="IPR050789">
    <property type="entry name" value="Diverse_Enzym_Activities"/>
</dbReference>
<gene>
    <name evidence="3" type="ORF">LH29_20580</name>
</gene>
<accession>A0A0D8J5N2</accession>
<feature type="domain" description="Beta-lactamase-related" evidence="2">
    <location>
        <begin position="184"/>
        <end position="436"/>
    </location>
</feature>
<dbReference type="RefSeq" id="WP_045032975.1">
    <property type="nucleotide sequence ID" value="NZ_JRHC01000006.1"/>
</dbReference>
<comment type="caution">
    <text evidence="3">The sequence shown here is derived from an EMBL/GenBank/DDBJ whole genome shotgun (WGS) entry which is preliminary data.</text>
</comment>
<keyword evidence="1" id="KW-0732">Signal</keyword>
<dbReference type="STRING" id="1544798.LH29_20580"/>
<evidence type="ECO:0000313" key="4">
    <source>
        <dbReference type="Proteomes" id="UP000032544"/>
    </source>
</evidence>
<evidence type="ECO:0000313" key="3">
    <source>
        <dbReference type="EMBL" id="KJF42197.1"/>
    </source>
</evidence>
<dbReference type="Gene3D" id="3.40.710.10">
    <property type="entry name" value="DD-peptidase/beta-lactamase superfamily"/>
    <property type="match status" value="1"/>
</dbReference>